<dbReference type="Proteomes" id="UP000038010">
    <property type="component" value="Unassembled WGS sequence"/>
</dbReference>
<dbReference type="Gene3D" id="3.40.50.880">
    <property type="match status" value="1"/>
</dbReference>
<accession>A0A0N0NRB1</accession>
<evidence type="ECO:0008006" key="3">
    <source>
        <dbReference type="Google" id="ProtNLM"/>
    </source>
</evidence>
<dbReference type="RefSeq" id="XP_018004851.1">
    <property type="nucleotide sequence ID" value="XM_018142395.1"/>
</dbReference>
<evidence type="ECO:0000313" key="1">
    <source>
        <dbReference type="EMBL" id="KPI44888.1"/>
    </source>
</evidence>
<dbReference type="OrthoDB" id="543156at2759"/>
<proteinExistence type="predicted"/>
<dbReference type="GeneID" id="28734275"/>
<dbReference type="PANTHER" id="PTHR43130">
    <property type="entry name" value="ARAC-FAMILY TRANSCRIPTIONAL REGULATOR"/>
    <property type="match status" value="1"/>
</dbReference>
<organism evidence="1 2">
    <name type="scientific">Cyphellophora attinorum</name>
    <dbReference type="NCBI Taxonomy" id="1664694"/>
    <lineage>
        <taxon>Eukaryota</taxon>
        <taxon>Fungi</taxon>
        <taxon>Dikarya</taxon>
        <taxon>Ascomycota</taxon>
        <taxon>Pezizomycotina</taxon>
        <taxon>Eurotiomycetes</taxon>
        <taxon>Chaetothyriomycetidae</taxon>
        <taxon>Chaetothyriales</taxon>
        <taxon>Cyphellophoraceae</taxon>
        <taxon>Cyphellophora</taxon>
    </lineage>
</organism>
<reference evidence="1 2" key="1">
    <citation type="submission" date="2015-06" db="EMBL/GenBank/DDBJ databases">
        <title>Draft genome of the ant-associated black yeast Phialophora attae CBS 131958.</title>
        <authorList>
            <person name="Moreno L.F."/>
            <person name="Stielow B.J."/>
            <person name="de Hoog S."/>
            <person name="Vicente V.A."/>
            <person name="Weiss V.A."/>
            <person name="de Vries M."/>
            <person name="Cruz L.M."/>
            <person name="Souza E.M."/>
        </authorList>
    </citation>
    <scope>NUCLEOTIDE SEQUENCE [LARGE SCALE GENOMIC DNA]</scope>
    <source>
        <strain evidence="1 2">CBS 131958</strain>
    </source>
</reference>
<dbReference type="AlphaFoldDB" id="A0A0N0NRB1"/>
<dbReference type="VEuPathDB" id="FungiDB:AB675_2422"/>
<evidence type="ECO:0000313" key="2">
    <source>
        <dbReference type="Proteomes" id="UP000038010"/>
    </source>
</evidence>
<dbReference type="InterPro" id="IPR052158">
    <property type="entry name" value="INH-QAR"/>
</dbReference>
<dbReference type="EMBL" id="LFJN01000002">
    <property type="protein sequence ID" value="KPI44888.1"/>
    <property type="molecule type" value="Genomic_DNA"/>
</dbReference>
<dbReference type="STRING" id="1664694.A0A0N0NRB1"/>
<sequence length="276" mass="30361">MAPQQVPRDRPIEVGALLFDYQASTSHAQPRPAHSFSYARLPILAYSLNICLWLTLVLRLVKQQGFTPIADSTIAAAPTFNFHHIAAASSFNNLAPVPMLTSQFIFYPTCTTATLPVELDYLVVGGPNPAAFTPDPAHVDFIRKHVAAGKTLFTTCTGIYVVACTGVLDGREATINNQEFYWVKERFPNVKWRKDKKWVVDEGKDGQGTIWTGSGAVAGIDMIASWIKQEFGVEVLMQGAAGLDYEPRDIDGFANEVFPKRLQEGTGRVMGAHVYP</sequence>
<dbReference type="PANTHER" id="PTHR43130:SF7">
    <property type="entry name" value="DJ-1_PFPI DOMAIN-CONTAINING PROTEIN"/>
    <property type="match status" value="1"/>
</dbReference>
<keyword evidence="2" id="KW-1185">Reference proteome</keyword>
<name>A0A0N0NRB1_9EURO</name>
<gene>
    <name evidence="1" type="ORF">AB675_2422</name>
</gene>
<dbReference type="SUPFAM" id="SSF52317">
    <property type="entry name" value="Class I glutamine amidotransferase-like"/>
    <property type="match status" value="1"/>
</dbReference>
<comment type="caution">
    <text evidence="1">The sequence shown here is derived from an EMBL/GenBank/DDBJ whole genome shotgun (WGS) entry which is preliminary data.</text>
</comment>
<dbReference type="InterPro" id="IPR029062">
    <property type="entry name" value="Class_I_gatase-like"/>
</dbReference>
<protein>
    <recommendedName>
        <fullName evidence="3">DJ-1/PfpI domain-containing protein</fullName>
    </recommendedName>
</protein>